<name>A0ACA8R2B6_METAZ</name>
<sequence>MYNKIYTLKVLVGYMVKIVVGCGENKNVILAQKALSKNEDIEIELAYSDEELIFAMEDNTIDAVVRGSLKSSKVLKNIKNLNKGMSVNRASFIRFNNEIHEDIKDNIDLNYNGFLLGPVGIDEGNNIDEKFQLILQSVKFMLKINKTPKIAILAGGRKEDFGRSPEIDRSIKDSEILVKKINDFFSDKESNPAYNAFFSFNSSKNNLNNISTNLNRLSIKNYYILIEKAIADKNNIIIAPDGINGNIIFRTLVLINSWESFGAIALGSEKIFIDTSRDQSEKGYLRALTFAYNLANK</sequence>
<proteinExistence type="predicted"/>
<organism evidence="1 2">
    <name type="scientific">Methanobrevibacter arboriphilus</name>
    <dbReference type="NCBI Taxonomy" id="39441"/>
    <lineage>
        <taxon>Archaea</taxon>
        <taxon>Methanobacteriati</taxon>
        <taxon>Methanobacteriota</taxon>
        <taxon>Methanomada group</taxon>
        <taxon>Methanobacteria</taxon>
        <taxon>Methanobacteriales</taxon>
        <taxon>Methanobacteriaceae</taxon>
        <taxon>Methanobrevibacter</taxon>
    </lineage>
</organism>
<dbReference type="EMBL" id="AP019779">
    <property type="protein sequence ID" value="BBL61413.1"/>
    <property type="molecule type" value="Genomic_DNA"/>
</dbReference>
<accession>A0ACA8R2B6</accession>
<keyword evidence="1" id="KW-0489">Methyltransferase</keyword>
<reference evidence="1" key="1">
    <citation type="submission" date="2019-06" db="EMBL/GenBank/DDBJ databases">
        <title>Complete genome sequence of Methanobrevibacter arboriphilus strain SA.</title>
        <authorList>
            <person name="Asakawa S."/>
        </authorList>
    </citation>
    <scope>NUCLEOTIDE SEQUENCE</scope>
    <source>
        <strain evidence="1">SA</strain>
    </source>
</reference>
<gene>
    <name evidence="1" type="ORF">MarbSA_04530</name>
</gene>
<dbReference type="Proteomes" id="UP000825015">
    <property type="component" value="Chromosome"/>
</dbReference>
<keyword evidence="1" id="KW-0808">Transferase</keyword>
<evidence type="ECO:0000313" key="1">
    <source>
        <dbReference type="EMBL" id="BBL61413.1"/>
    </source>
</evidence>
<evidence type="ECO:0000313" key="2">
    <source>
        <dbReference type="Proteomes" id="UP000825015"/>
    </source>
</evidence>
<protein>
    <submittedName>
        <fullName evidence="1">Methyltransferase</fullName>
    </submittedName>
</protein>
<keyword evidence="2" id="KW-1185">Reference proteome</keyword>